<dbReference type="SMART" id="SM00342">
    <property type="entry name" value="HTH_ARAC"/>
    <property type="match status" value="1"/>
</dbReference>
<dbReference type="AlphaFoldDB" id="A0A4Z0LXA1"/>
<dbReference type="PANTHER" id="PTHR46796">
    <property type="entry name" value="HTH-TYPE TRANSCRIPTIONAL ACTIVATOR RHAS-RELATED"/>
    <property type="match status" value="1"/>
</dbReference>
<dbReference type="SUPFAM" id="SSF51215">
    <property type="entry name" value="Regulatory protein AraC"/>
    <property type="match status" value="1"/>
</dbReference>
<evidence type="ECO:0000313" key="6">
    <source>
        <dbReference type="Proteomes" id="UP000298050"/>
    </source>
</evidence>
<dbReference type="InterPro" id="IPR050204">
    <property type="entry name" value="AraC_XylS_family_regulators"/>
</dbReference>
<dbReference type="InterPro" id="IPR009057">
    <property type="entry name" value="Homeodomain-like_sf"/>
</dbReference>
<dbReference type="EMBL" id="SRLE01000012">
    <property type="protein sequence ID" value="TGD71705.1"/>
    <property type="molecule type" value="Genomic_DNA"/>
</dbReference>
<protein>
    <submittedName>
        <fullName evidence="5">AraC family transcriptional regulator</fullName>
    </submittedName>
</protein>
<dbReference type="OrthoDB" id="5949386at2"/>
<dbReference type="InterPro" id="IPR018060">
    <property type="entry name" value="HTH_AraC"/>
</dbReference>
<dbReference type="RefSeq" id="WP_135445749.1">
    <property type="nucleotide sequence ID" value="NZ_SRLE01000012.1"/>
</dbReference>
<keyword evidence="3" id="KW-0804">Transcription</keyword>
<dbReference type="PANTHER" id="PTHR46796:SF6">
    <property type="entry name" value="ARAC SUBFAMILY"/>
    <property type="match status" value="1"/>
</dbReference>
<feature type="domain" description="HTH araC/xylS-type" evidence="4">
    <location>
        <begin position="180"/>
        <end position="279"/>
    </location>
</feature>
<keyword evidence="2" id="KW-0238">DNA-binding</keyword>
<dbReference type="PRINTS" id="PR00032">
    <property type="entry name" value="HTHARAC"/>
</dbReference>
<name>A0A4Z0LXA1_9GAMM</name>
<dbReference type="GO" id="GO:0003700">
    <property type="term" value="F:DNA-binding transcription factor activity"/>
    <property type="evidence" value="ECO:0007669"/>
    <property type="project" value="InterPro"/>
</dbReference>
<keyword evidence="1" id="KW-0805">Transcription regulation</keyword>
<dbReference type="PROSITE" id="PS01124">
    <property type="entry name" value="HTH_ARAC_FAMILY_2"/>
    <property type="match status" value="1"/>
</dbReference>
<keyword evidence="6" id="KW-1185">Reference proteome</keyword>
<sequence length="296" mass="33163">MQQIVEKQLALDEVSVHLETLRWEGVESMPAYSGYRLSQRLSDTHSPLRIGNADVPEVLPRVRSVGLLPPGRSIRMFPVEAPLRIVYCVFDERWFEDATGYALADWERHIGSLVLIRNPRLELLMQDIHAEMEQPGFGHEQLIAAAARLLVVELGRFIRELEARAGGQGEGPGMAPWQLRRVQDRIEASLELGYPGLGELAELCGISQGHLARSFKASTGWQIHKYIAEQRLRSAQVLLAQPALSCEEIAQRLGFKSPAYFSTVFRRMTGRTPTEYRRQALAATPGVATELAKRLG</sequence>
<evidence type="ECO:0000256" key="2">
    <source>
        <dbReference type="ARBA" id="ARBA00023125"/>
    </source>
</evidence>
<accession>A0A4Z0LXA1</accession>
<dbReference type="GO" id="GO:0043565">
    <property type="term" value="F:sequence-specific DNA binding"/>
    <property type="evidence" value="ECO:0007669"/>
    <property type="project" value="InterPro"/>
</dbReference>
<organism evidence="5 6">
    <name type="scientific">Mangrovimicrobium sediminis</name>
    <dbReference type="NCBI Taxonomy" id="2562682"/>
    <lineage>
        <taxon>Bacteria</taxon>
        <taxon>Pseudomonadati</taxon>
        <taxon>Pseudomonadota</taxon>
        <taxon>Gammaproteobacteria</taxon>
        <taxon>Cellvibrionales</taxon>
        <taxon>Halieaceae</taxon>
        <taxon>Mangrovimicrobium</taxon>
    </lineage>
</organism>
<gene>
    <name evidence="5" type="ORF">E4634_16415</name>
</gene>
<dbReference type="Pfam" id="PF12833">
    <property type="entry name" value="HTH_18"/>
    <property type="match status" value="1"/>
</dbReference>
<proteinExistence type="predicted"/>
<evidence type="ECO:0000256" key="1">
    <source>
        <dbReference type="ARBA" id="ARBA00023015"/>
    </source>
</evidence>
<evidence type="ECO:0000313" key="5">
    <source>
        <dbReference type="EMBL" id="TGD71705.1"/>
    </source>
</evidence>
<evidence type="ECO:0000259" key="4">
    <source>
        <dbReference type="PROSITE" id="PS01124"/>
    </source>
</evidence>
<dbReference type="SUPFAM" id="SSF46689">
    <property type="entry name" value="Homeodomain-like"/>
    <property type="match status" value="2"/>
</dbReference>
<evidence type="ECO:0000256" key="3">
    <source>
        <dbReference type="ARBA" id="ARBA00023163"/>
    </source>
</evidence>
<dbReference type="Proteomes" id="UP000298050">
    <property type="component" value="Unassembled WGS sequence"/>
</dbReference>
<comment type="caution">
    <text evidence="5">The sequence shown here is derived from an EMBL/GenBank/DDBJ whole genome shotgun (WGS) entry which is preliminary data.</text>
</comment>
<dbReference type="InterPro" id="IPR020449">
    <property type="entry name" value="Tscrpt_reg_AraC-type_HTH"/>
</dbReference>
<reference evidence="5 6" key="1">
    <citation type="submission" date="2019-04" db="EMBL/GenBank/DDBJ databases">
        <title>Taxonomy of novel Haliea sp. from mangrove soil of West Coast of India.</title>
        <authorList>
            <person name="Verma A."/>
            <person name="Kumar P."/>
            <person name="Krishnamurthi S."/>
        </authorList>
    </citation>
    <scope>NUCLEOTIDE SEQUENCE [LARGE SCALE GENOMIC DNA]</scope>
    <source>
        <strain evidence="5 6">SAOS-164</strain>
    </source>
</reference>
<dbReference type="Gene3D" id="1.10.10.60">
    <property type="entry name" value="Homeodomain-like"/>
    <property type="match status" value="2"/>
</dbReference>
<dbReference type="InterPro" id="IPR037923">
    <property type="entry name" value="HTH-like"/>
</dbReference>